<dbReference type="Proteomes" id="UP000032126">
    <property type="component" value="Segment"/>
</dbReference>
<dbReference type="OrthoDB" id="19456at10239"/>
<gene>
    <name evidence="2" type="ORF">PBI_KRATIO_40</name>
</gene>
<evidence type="ECO:0000313" key="3">
    <source>
        <dbReference type="Proteomes" id="UP000032126"/>
    </source>
</evidence>
<name>A0A0C5ADV3_9CAUD</name>
<dbReference type="GeneID" id="26639284"/>
<dbReference type="KEGG" id="vg:26639284"/>
<keyword evidence="3" id="KW-1185">Reference proteome</keyword>
<accession>A0A0C5ADV3</accession>
<reference evidence="2 3" key="1">
    <citation type="submission" date="2014-10" db="EMBL/GenBank/DDBJ databases">
        <authorList>
            <person name="Franco-Moreira L.J."/>
            <person name="Acosta-Bonilla D."/>
            <person name="Alvarado-Vega D.L."/>
            <person name="Berrios-Pagan L.R."/>
            <person name="Burgos-Santana G."/>
            <person name="Collazo-Rodriguez B.J."/>
            <person name="Cordero-Bernard G."/>
            <person name="Cotto-Rosario A."/>
            <person name="Dominguez-Rodriguez E."/>
            <person name="Figueroa-Negron P."/>
            <person name="Huertas-de-Jesus N.A."/>
            <person name="Leon-Rivera A."/>
            <person name="Llavona-Cartagena I.G."/>
            <person name="Machin-Rivera R."/>
            <person name="Maldonado-Rodriguez J.M."/>
            <person name="Maldonado-Vazquez N."/>
            <person name="Melendez-Rodriguez N."/>
            <person name="Merced-Carire N.D."/>
            <person name="Mora-Marrero P.M."/>
            <person name="Negron-Cruz N."/>
            <person name="Nieves-Mendez L."/>
            <person name="Pereira-Torres T.N."/>
            <person name="Perez-Otero J."/>
            <person name="Ramos-Gonzalez J."/>
            <person name="Ramos-Rivera M."/>
            <person name="Reyes-Aponte A.J."/>
            <person name="Rivera-Burgos M."/>
            <person name="Rodriguez-Arriaga L."/>
            <person name="Sanchez-Collazo M."/>
            <person name="Soto-Diaz O.R."/>
            <person name="Suarez-Marquez A.M."/>
            <person name="Velazquez-Fernandez A.L."/>
            <person name="Vives-Matos I."/>
            <person name="Rubin M.R."/>
            <person name="Vazquez E."/>
            <person name="Wang X."/>
            <person name="Crowell R."/>
            <person name="Bostrom M.A."/>
            <person name="Burke M."/>
            <person name="Wright G.M."/>
            <person name="Gregory S.G."/>
            <person name="Colman S.D."/>
            <person name="Anders K.R."/>
            <person name="Braun M.A."/>
            <person name="Delesalle V.A."/>
            <person name="Hughes L.E."/>
            <person name="Ware V.C."/>
            <person name="Bradley K.W."/>
            <person name="Barker L.P."/>
            <person name="Asai D.J."/>
            <person name="Bowman C.A."/>
            <person name="Russell D.A."/>
            <person name="Pope W.H."/>
            <person name="Jacobs-Sera D."/>
            <person name="Hendrix R.W."/>
            <person name="Hatfull G.F."/>
        </authorList>
    </citation>
    <scope>NUCLEOTIDE SEQUENCE [LARGE SCALE GENOMIC DNA]</scope>
</reference>
<dbReference type="RefSeq" id="YP_009212786.1">
    <property type="nucleotide sequence ID" value="NC_028947.1"/>
</dbReference>
<evidence type="ECO:0000256" key="1">
    <source>
        <dbReference type="SAM" id="MobiDB-lite"/>
    </source>
</evidence>
<organism evidence="2 3">
    <name type="scientific">Mycobacterium phage Kratio</name>
    <dbReference type="NCBI Taxonomy" id="1606763"/>
    <lineage>
        <taxon>Viruses</taxon>
        <taxon>Duplodnaviria</taxon>
        <taxon>Heunggongvirae</taxon>
        <taxon>Uroviricota</taxon>
        <taxon>Caudoviricetes</taxon>
        <taxon>Weiservirinae</taxon>
        <taxon>Kratiovirus</taxon>
        <taxon>Kratiovirus kratio</taxon>
    </lineage>
</organism>
<feature type="region of interest" description="Disordered" evidence="1">
    <location>
        <begin position="90"/>
        <end position="134"/>
    </location>
</feature>
<dbReference type="EMBL" id="KM923971">
    <property type="protein sequence ID" value="AJK27369.1"/>
    <property type="molecule type" value="Genomic_DNA"/>
</dbReference>
<sequence length="134" mass="15027">MLMSSENEELPDLAAVLTRMTGGTRIIQVQDIAEALGQHRQRITEWRKNGKLYSATVLADLALRLGLNRVELLANYNIVSDEEVLEYAEEIRRHPRTQPPGRGVTATAPDGRTSTPPKTSRRKRRTPRADADPL</sequence>
<evidence type="ECO:0008006" key="4">
    <source>
        <dbReference type="Google" id="ProtNLM"/>
    </source>
</evidence>
<proteinExistence type="predicted"/>
<protein>
    <recommendedName>
        <fullName evidence="4">Immunity repressor</fullName>
    </recommendedName>
</protein>
<evidence type="ECO:0000313" key="2">
    <source>
        <dbReference type="EMBL" id="AJK27369.1"/>
    </source>
</evidence>